<dbReference type="Pfam" id="PF13439">
    <property type="entry name" value="Glyco_transf_4"/>
    <property type="match status" value="1"/>
</dbReference>
<evidence type="ECO:0000259" key="3">
    <source>
        <dbReference type="Pfam" id="PF13439"/>
    </source>
</evidence>
<organism evidence="4 5">
    <name type="scientific">Polluticaenibacter yanchengensis</name>
    <dbReference type="NCBI Taxonomy" id="3014562"/>
    <lineage>
        <taxon>Bacteria</taxon>
        <taxon>Pseudomonadati</taxon>
        <taxon>Bacteroidota</taxon>
        <taxon>Chitinophagia</taxon>
        <taxon>Chitinophagales</taxon>
        <taxon>Chitinophagaceae</taxon>
        <taxon>Polluticaenibacter</taxon>
    </lineage>
</organism>
<feature type="domain" description="Glycosyl transferase family 1" evidence="2">
    <location>
        <begin position="196"/>
        <end position="350"/>
    </location>
</feature>
<dbReference type="EMBL" id="JAQGEF010000036">
    <property type="protein sequence ID" value="MDA3616631.1"/>
    <property type="molecule type" value="Genomic_DNA"/>
</dbReference>
<dbReference type="InterPro" id="IPR028098">
    <property type="entry name" value="Glyco_trans_4-like_N"/>
</dbReference>
<dbReference type="SUPFAM" id="SSF53756">
    <property type="entry name" value="UDP-Glycosyltransferase/glycogen phosphorylase"/>
    <property type="match status" value="1"/>
</dbReference>
<dbReference type="PANTHER" id="PTHR46401">
    <property type="entry name" value="GLYCOSYLTRANSFERASE WBBK-RELATED"/>
    <property type="match status" value="1"/>
</dbReference>
<dbReference type="CDD" id="cd03809">
    <property type="entry name" value="GT4_MtfB-like"/>
    <property type="match status" value="1"/>
</dbReference>
<keyword evidence="1" id="KW-0808">Transferase</keyword>
<protein>
    <submittedName>
        <fullName evidence="4">Glycosyltransferase family 1 protein</fullName>
    </submittedName>
</protein>
<sequence length="375" mass="42696">MNIGFDAKRAFHNKTGLGNYSRALITALDEFYTTNNYILYSKKTTNQAYNKWYQQLNHARLVSPASKKLSSLWRTFSIPRLLAAHNCDIYHGLSAELPFGKKPANTKYIVTIHDLIFLRLPHLFPFIDRKIYYQKNISACKKADRIIAISEQTKADLINFLKVPAEKIDVVYQTCDTIFEQKWHEQDKQALKIKYDLPDTYILNVGTLEERKNALIILKALTQLPEKIQAVFIGKQTAYQATLNEYIEKHHLQQRVKFLSNIPFAELPGLYQLASVFVYPSTFEGFGIPVLEALKCGTPTIAATGSCLEEAGGEGAIYFHPNNSEALKDAIEKILHDPAFTAQIIHKGYEHAALFSNQAFADKTIEVYQRVIKKD</sequence>
<comment type="caution">
    <text evidence="4">The sequence shown here is derived from an EMBL/GenBank/DDBJ whole genome shotgun (WGS) entry which is preliminary data.</text>
</comment>
<accession>A0ABT4UP66</accession>
<evidence type="ECO:0000313" key="4">
    <source>
        <dbReference type="EMBL" id="MDA3616631.1"/>
    </source>
</evidence>
<dbReference type="Gene3D" id="3.40.50.2000">
    <property type="entry name" value="Glycogen Phosphorylase B"/>
    <property type="match status" value="2"/>
</dbReference>
<reference evidence="4 5" key="1">
    <citation type="submission" date="2022-12" db="EMBL/GenBank/DDBJ databases">
        <title>Chitinophagaceae gen. sp. nov., a new member of the family Chitinophagaceae, isolated from soil in a chemical factory.</title>
        <authorList>
            <person name="Ke Z."/>
        </authorList>
    </citation>
    <scope>NUCLEOTIDE SEQUENCE [LARGE SCALE GENOMIC DNA]</scope>
    <source>
        <strain evidence="4 5">LY-5</strain>
    </source>
</reference>
<proteinExistence type="predicted"/>
<dbReference type="Proteomes" id="UP001210231">
    <property type="component" value="Unassembled WGS sequence"/>
</dbReference>
<name>A0ABT4UP66_9BACT</name>
<dbReference type="Pfam" id="PF00534">
    <property type="entry name" value="Glycos_transf_1"/>
    <property type="match status" value="1"/>
</dbReference>
<dbReference type="RefSeq" id="WP_407032960.1">
    <property type="nucleotide sequence ID" value="NZ_JAQGEF010000036.1"/>
</dbReference>
<evidence type="ECO:0000256" key="1">
    <source>
        <dbReference type="ARBA" id="ARBA00022679"/>
    </source>
</evidence>
<feature type="domain" description="Glycosyltransferase subfamily 4-like N-terminal" evidence="3">
    <location>
        <begin position="63"/>
        <end position="177"/>
    </location>
</feature>
<evidence type="ECO:0000313" key="5">
    <source>
        <dbReference type="Proteomes" id="UP001210231"/>
    </source>
</evidence>
<dbReference type="PANTHER" id="PTHR46401:SF2">
    <property type="entry name" value="GLYCOSYLTRANSFERASE WBBK-RELATED"/>
    <property type="match status" value="1"/>
</dbReference>
<dbReference type="InterPro" id="IPR001296">
    <property type="entry name" value="Glyco_trans_1"/>
</dbReference>
<gene>
    <name evidence="4" type="ORF">O3P16_17600</name>
</gene>
<evidence type="ECO:0000259" key="2">
    <source>
        <dbReference type="Pfam" id="PF00534"/>
    </source>
</evidence>
<keyword evidence="5" id="KW-1185">Reference proteome</keyword>